<protein>
    <submittedName>
        <fullName evidence="10">ABC transporter permease</fullName>
    </submittedName>
</protein>
<comment type="similarity">
    <text evidence="6">Belongs to the ABC-4 integral membrane protein family.</text>
</comment>
<feature type="transmembrane region" description="Helical" evidence="7">
    <location>
        <begin position="389"/>
        <end position="410"/>
    </location>
</feature>
<dbReference type="InterPro" id="IPR025857">
    <property type="entry name" value="MacB_PCD"/>
</dbReference>
<organism evidence="10 11">
    <name type="scientific">Actinomadura logoneensis</name>
    <dbReference type="NCBI Taxonomy" id="2293572"/>
    <lineage>
        <taxon>Bacteria</taxon>
        <taxon>Bacillati</taxon>
        <taxon>Actinomycetota</taxon>
        <taxon>Actinomycetes</taxon>
        <taxon>Streptosporangiales</taxon>
        <taxon>Thermomonosporaceae</taxon>
        <taxon>Actinomadura</taxon>
    </lineage>
</organism>
<feature type="transmembrane region" description="Helical" evidence="7">
    <location>
        <begin position="707"/>
        <end position="736"/>
    </location>
</feature>
<dbReference type="Pfam" id="PF02687">
    <property type="entry name" value="FtsX"/>
    <property type="match status" value="2"/>
</dbReference>
<feature type="domain" description="MacB-like periplasmic core" evidence="9">
    <location>
        <begin position="477"/>
        <end position="681"/>
    </location>
</feature>
<evidence type="ECO:0000256" key="7">
    <source>
        <dbReference type="SAM" id="Phobius"/>
    </source>
</evidence>
<evidence type="ECO:0000256" key="2">
    <source>
        <dbReference type="ARBA" id="ARBA00022475"/>
    </source>
</evidence>
<dbReference type="AlphaFoldDB" id="A0A372JPP1"/>
<feature type="domain" description="MacB-like periplasmic core" evidence="9">
    <location>
        <begin position="17"/>
        <end position="192"/>
    </location>
</feature>
<dbReference type="InterPro" id="IPR003838">
    <property type="entry name" value="ABC3_permease_C"/>
</dbReference>
<evidence type="ECO:0000256" key="4">
    <source>
        <dbReference type="ARBA" id="ARBA00022989"/>
    </source>
</evidence>
<dbReference type="OrthoDB" id="9780560at2"/>
<reference evidence="10 11" key="1">
    <citation type="submission" date="2018-08" db="EMBL/GenBank/DDBJ databases">
        <title>Actinomadura jelena sp. nov., a novel Actinomycete isolated from soil in Chad.</title>
        <authorList>
            <person name="Shi L."/>
        </authorList>
    </citation>
    <scope>NUCLEOTIDE SEQUENCE [LARGE SCALE GENOMIC DNA]</scope>
    <source>
        <strain evidence="10 11">NEAU-G17</strain>
    </source>
</reference>
<keyword evidence="2" id="KW-1003">Cell membrane</keyword>
<dbReference type="PANTHER" id="PTHR30572:SF4">
    <property type="entry name" value="ABC TRANSPORTER PERMEASE YTRF"/>
    <property type="match status" value="1"/>
</dbReference>
<keyword evidence="4 7" id="KW-1133">Transmembrane helix</keyword>
<accession>A0A372JPP1</accession>
<evidence type="ECO:0000259" key="9">
    <source>
        <dbReference type="Pfam" id="PF12704"/>
    </source>
</evidence>
<comment type="caution">
    <text evidence="10">The sequence shown here is derived from an EMBL/GenBank/DDBJ whole genome shotgun (WGS) entry which is preliminary data.</text>
</comment>
<feature type="transmembrane region" description="Helical" evidence="7">
    <location>
        <begin position="293"/>
        <end position="326"/>
    </location>
</feature>
<feature type="domain" description="ABC3 transporter permease C-terminal" evidence="8">
    <location>
        <begin position="251"/>
        <end position="370"/>
    </location>
</feature>
<evidence type="ECO:0000313" key="10">
    <source>
        <dbReference type="EMBL" id="RFU42001.1"/>
    </source>
</evidence>
<feature type="transmembrane region" description="Helical" evidence="7">
    <location>
        <begin position="16"/>
        <end position="36"/>
    </location>
</feature>
<dbReference type="PANTHER" id="PTHR30572">
    <property type="entry name" value="MEMBRANE COMPONENT OF TRANSPORTER-RELATED"/>
    <property type="match status" value="1"/>
</dbReference>
<comment type="subcellular location">
    <subcellularLocation>
        <location evidence="1">Cell membrane</location>
        <topology evidence="1">Multi-pass membrane protein</topology>
    </subcellularLocation>
</comment>
<feature type="domain" description="ABC3 transporter permease C-terminal" evidence="8">
    <location>
        <begin position="715"/>
        <end position="828"/>
    </location>
</feature>
<gene>
    <name evidence="10" type="ORF">DZF91_08870</name>
</gene>
<dbReference type="InterPro" id="IPR050250">
    <property type="entry name" value="Macrolide_Exporter_MacB"/>
</dbReference>
<feature type="transmembrane region" description="Helical" evidence="7">
    <location>
        <begin position="763"/>
        <end position="785"/>
    </location>
</feature>
<feature type="transmembrane region" description="Helical" evidence="7">
    <location>
        <begin position="346"/>
        <end position="368"/>
    </location>
</feature>
<feature type="transmembrane region" description="Helical" evidence="7">
    <location>
        <begin position="797"/>
        <end position="818"/>
    </location>
</feature>
<dbReference type="Proteomes" id="UP000261811">
    <property type="component" value="Unassembled WGS sequence"/>
</dbReference>
<evidence type="ECO:0000256" key="1">
    <source>
        <dbReference type="ARBA" id="ARBA00004651"/>
    </source>
</evidence>
<sequence length="836" mass="85982">MLKTTLAGLAAHRLRLLLTALAITLGVGFIAGTFVLTDAMRSGVDKTFATSAGKVDVAVLPKHEDGELPASLLARVRAVPGVTAAEGLVKGSAALVGRDGKAVGDMPTMGMSVPSGRLLRYDLDGGRSPKGPSEAVLDSHLAKRQKFKVGDTVTVLDQKNRPHRFTVVGLVDMGMDRDASMRGAVGFDAATASAMTGERTFTEIDVLGGGRDAVAKAVGPEHDALTGKALAQRLSKANGADTQVIQTGLLLFGFVAMLVSALVIYNTFAILIAQRTREMALLRCVGATRRQVFGGVLVEAVVVGLVGSLLGLAAGLGLGAGALAVIGSFDTGLTLAGPGLTLRTVLVALLVGVVVTVVSALLPARAATRVAPVAALRADLEPGSGRFRLGWVRTVLSAVFGLGGIGLAGYGGFGTQKGETAMYVVAAGGMLFFIGVVAVMPALVRPLGRLVGALPARTGGVPARLAVENARRTPRRTATTTIALTIGIGLMSLFSVVAASGTATANAQLDEHFPVDFQVESQFGGGRAVDDTSRLVPAPLVANLRALPQLEQVTEAREAGRPKSGGGPTVRTVTASSFGSLIKISADAGTVSAPEPGTLIVDARTAKAKGYRVGGTVQVRGERGSVPLRVAGIFRGDVPLDGVLVHETDFARVSAVRDAAVVWAKVRPGVQVDDARHAVDQAAKPYPTIRVGSMAELRDQFTKAVNMLLMVFGGLLGLAIVIALFGIANTLSLSVVERTRESALLRALGLTRRQLRRMLSVEALVMAVIGALTGIVLGIGFGWAATSAMSDNAVFDVPYLQIAGFILLAGVSGVVAAVMPARRAAKASVVESLSAG</sequence>
<name>A0A372JPP1_9ACTN</name>
<dbReference type="Pfam" id="PF12704">
    <property type="entry name" value="MacB_PCD"/>
    <property type="match status" value="2"/>
</dbReference>
<dbReference type="GO" id="GO:0022857">
    <property type="term" value="F:transmembrane transporter activity"/>
    <property type="evidence" value="ECO:0007669"/>
    <property type="project" value="TreeGrafter"/>
</dbReference>
<evidence type="ECO:0000259" key="8">
    <source>
        <dbReference type="Pfam" id="PF02687"/>
    </source>
</evidence>
<dbReference type="EMBL" id="QURH01000171">
    <property type="protein sequence ID" value="RFU42001.1"/>
    <property type="molecule type" value="Genomic_DNA"/>
</dbReference>
<evidence type="ECO:0000256" key="5">
    <source>
        <dbReference type="ARBA" id="ARBA00023136"/>
    </source>
</evidence>
<evidence type="ECO:0000256" key="6">
    <source>
        <dbReference type="ARBA" id="ARBA00038076"/>
    </source>
</evidence>
<feature type="transmembrane region" description="Helical" evidence="7">
    <location>
        <begin position="249"/>
        <end position="272"/>
    </location>
</feature>
<dbReference type="GO" id="GO:0005886">
    <property type="term" value="C:plasma membrane"/>
    <property type="evidence" value="ECO:0007669"/>
    <property type="project" value="UniProtKB-SubCell"/>
</dbReference>
<feature type="transmembrane region" description="Helical" evidence="7">
    <location>
        <begin position="422"/>
        <end position="444"/>
    </location>
</feature>
<evidence type="ECO:0000313" key="11">
    <source>
        <dbReference type="Proteomes" id="UP000261811"/>
    </source>
</evidence>
<evidence type="ECO:0000256" key="3">
    <source>
        <dbReference type="ARBA" id="ARBA00022692"/>
    </source>
</evidence>
<keyword evidence="3 7" id="KW-0812">Transmembrane</keyword>
<keyword evidence="5 7" id="KW-0472">Membrane</keyword>
<proteinExistence type="inferred from homology"/>
<keyword evidence="11" id="KW-1185">Reference proteome</keyword>
<feature type="transmembrane region" description="Helical" evidence="7">
    <location>
        <begin position="481"/>
        <end position="501"/>
    </location>
</feature>
<dbReference type="RefSeq" id="WP_117356994.1">
    <property type="nucleotide sequence ID" value="NZ_QURH01000171.1"/>
</dbReference>